<evidence type="ECO:0000313" key="2">
    <source>
        <dbReference type="Proteomes" id="UP001265746"/>
    </source>
</evidence>
<dbReference type="EMBL" id="JAUJFL010000001">
    <property type="protein sequence ID" value="KAK2615346.1"/>
    <property type="molecule type" value="Genomic_DNA"/>
</dbReference>
<organism evidence="1 2">
    <name type="scientific">Phomopsis amygdali</name>
    <name type="common">Fusicoccum amygdali</name>
    <dbReference type="NCBI Taxonomy" id="1214568"/>
    <lineage>
        <taxon>Eukaryota</taxon>
        <taxon>Fungi</taxon>
        <taxon>Dikarya</taxon>
        <taxon>Ascomycota</taxon>
        <taxon>Pezizomycotina</taxon>
        <taxon>Sordariomycetes</taxon>
        <taxon>Sordariomycetidae</taxon>
        <taxon>Diaporthales</taxon>
        <taxon>Diaporthaceae</taxon>
        <taxon>Diaporthe</taxon>
    </lineage>
</organism>
<comment type="caution">
    <text evidence="1">The sequence shown here is derived from an EMBL/GenBank/DDBJ whole genome shotgun (WGS) entry which is preliminary data.</text>
</comment>
<dbReference type="Proteomes" id="UP001265746">
    <property type="component" value="Unassembled WGS sequence"/>
</dbReference>
<name>A0AAD9WAU3_PHOAM</name>
<gene>
    <name evidence="1" type="ORF">N8I77_002109</name>
</gene>
<sequence length="105" mass="11987">MDSEQADLWTRSCRYLLLEDAEVDKCPEYREHSDAMGQDDCAFEDLSSAQQDEYWLRVQKRLGTVMQMLGDQPDVRSPNSVFSISGAGRGGMRRLREKCGGIYTE</sequence>
<evidence type="ECO:0000313" key="1">
    <source>
        <dbReference type="EMBL" id="KAK2615346.1"/>
    </source>
</evidence>
<accession>A0AAD9WAU3</accession>
<reference evidence="1" key="1">
    <citation type="submission" date="2023-06" db="EMBL/GenBank/DDBJ databases">
        <authorList>
            <person name="Noh H."/>
        </authorList>
    </citation>
    <scope>NUCLEOTIDE SEQUENCE</scope>
    <source>
        <strain evidence="1">DUCC20226</strain>
    </source>
</reference>
<dbReference type="AlphaFoldDB" id="A0AAD9WAU3"/>
<proteinExistence type="predicted"/>
<keyword evidence="2" id="KW-1185">Reference proteome</keyword>
<protein>
    <submittedName>
        <fullName evidence="1">Uncharacterized protein</fullName>
    </submittedName>
</protein>